<dbReference type="PANTHER" id="PTHR21666:SF288">
    <property type="entry name" value="CELL DIVISION PROTEIN YTFB"/>
    <property type="match status" value="1"/>
</dbReference>
<dbReference type="Gene3D" id="2.70.70.10">
    <property type="entry name" value="Glucose Permease (Domain IIA)"/>
    <property type="match status" value="1"/>
</dbReference>
<keyword evidence="7" id="KW-0175">Coiled coil</keyword>
<name>A0A7X3BV38_9FIRM</name>
<dbReference type="Proteomes" id="UP000484547">
    <property type="component" value="Unassembled WGS sequence"/>
</dbReference>
<protein>
    <submittedName>
        <fullName evidence="11">Peptidoglycan DD-metalloendopeptidase family protein</fullName>
    </submittedName>
</protein>
<evidence type="ECO:0000313" key="11">
    <source>
        <dbReference type="EMBL" id="MTT75752.1"/>
    </source>
</evidence>
<dbReference type="GO" id="GO:0046872">
    <property type="term" value="F:metal ion binding"/>
    <property type="evidence" value="ECO:0007669"/>
    <property type="project" value="UniProtKB-KW"/>
</dbReference>
<comment type="cofactor">
    <cofactor evidence="1">
        <name>Zn(2+)</name>
        <dbReference type="ChEBI" id="CHEBI:29105"/>
    </cofactor>
</comment>
<dbReference type="GO" id="GO:0006508">
    <property type="term" value="P:proteolysis"/>
    <property type="evidence" value="ECO:0007669"/>
    <property type="project" value="UniProtKB-KW"/>
</dbReference>
<dbReference type="InterPro" id="IPR016047">
    <property type="entry name" value="M23ase_b-sheet_dom"/>
</dbReference>
<evidence type="ECO:0000259" key="10">
    <source>
        <dbReference type="Pfam" id="PF01551"/>
    </source>
</evidence>
<organism evidence="11 14">
    <name type="scientific">Phascolarctobacterium faecium</name>
    <dbReference type="NCBI Taxonomy" id="33025"/>
    <lineage>
        <taxon>Bacteria</taxon>
        <taxon>Bacillati</taxon>
        <taxon>Bacillota</taxon>
        <taxon>Negativicutes</taxon>
        <taxon>Acidaminococcales</taxon>
        <taxon>Acidaminococcaceae</taxon>
        <taxon>Phascolarctobacterium</taxon>
    </lineage>
</organism>
<dbReference type="CDD" id="cd12797">
    <property type="entry name" value="M23_peptidase"/>
    <property type="match status" value="1"/>
</dbReference>
<sequence>MEEKYLQKQQEYTFTVPRAEGQKVYHFGARRFKLLAGAVLVCTVCMVGALGYMGYNFYQFRQERTDFLEYQAKKGELEAQLQSLLADNEKMLRDMSEITTLETKLRRALIRDTDSTKLGSDLSSASGETATAGNAPRYLGQGGPADLGVKEMAAVLTAQNKNMAQQIDEKKTSMSELLSELEGRNNKRSVFPDLWPTKGGTISSPYGGRTGPIGGGYDWHPGVDIAVEFGEPVYASAMGTIEVAGWNGGYGRYVRIDHGNGYETAYGHMSGIAVAPGQSVRKGEIIGFVGSSGYSTGPHVHFEVFVDGQNVDPMYMLKIGQRLNK</sequence>
<dbReference type="GO" id="GO:0004222">
    <property type="term" value="F:metalloendopeptidase activity"/>
    <property type="evidence" value="ECO:0007669"/>
    <property type="project" value="TreeGrafter"/>
</dbReference>
<keyword evidence="9" id="KW-0472">Membrane</keyword>
<proteinExistence type="predicted"/>
<feature type="coiled-coil region" evidence="7">
    <location>
        <begin position="67"/>
        <end position="94"/>
    </location>
</feature>
<evidence type="ECO:0000256" key="5">
    <source>
        <dbReference type="ARBA" id="ARBA00022833"/>
    </source>
</evidence>
<comment type="caution">
    <text evidence="11">The sequence shown here is derived from an EMBL/GenBank/DDBJ whole genome shotgun (WGS) entry which is preliminary data.</text>
</comment>
<dbReference type="FunFam" id="2.70.70.10:FF:000006">
    <property type="entry name" value="M23 family peptidase"/>
    <property type="match status" value="1"/>
</dbReference>
<evidence type="ECO:0000256" key="1">
    <source>
        <dbReference type="ARBA" id="ARBA00001947"/>
    </source>
</evidence>
<dbReference type="AlphaFoldDB" id="A0A7X3BV38"/>
<feature type="compositionally biased region" description="Polar residues" evidence="8">
    <location>
        <begin position="117"/>
        <end position="132"/>
    </location>
</feature>
<accession>A0A7X3BV38</accession>
<evidence type="ECO:0000256" key="6">
    <source>
        <dbReference type="ARBA" id="ARBA00023049"/>
    </source>
</evidence>
<dbReference type="InterPro" id="IPR011055">
    <property type="entry name" value="Dup_hybrid_motif"/>
</dbReference>
<evidence type="ECO:0000256" key="7">
    <source>
        <dbReference type="SAM" id="Coils"/>
    </source>
</evidence>
<evidence type="ECO:0000256" key="2">
    <source>
        <dbReference type="ARBA" id="ARBA00022670"/>
    </source>
</evidence>
<dbReference type="InterPro" id="IPR050570">
    <property type="entry name" value="Cell_wall_metabolism_enzyme"/>
</dbReference>
<dbReference type="Pfam" id="PF01551">
    <property type="entry name" value="Peptidase_M23"/>
    <property type="match status" value="1"/>
</dbReference>
<feature type="domain" description="M23ase beta-sheet core" evidence="10">
    <location>
        <begin position="220"/>
        <end position="313"/>
    </location>
</feature>
<evidence type="ECO:0000313" key="13">
    <source>
        <dbReference type="Proteomes" id="UP000443070"/>
    </source>
</evidence>
<keyword evidence="9" id="KW-0812">Transmembrane</keyword>
<dbReference type="PANTHER" id="PTHR21666">
    <property type="entry name" value="PEPTIDASE-RELATED"/>
    <property type="match status" value="1"/>
</dbReference>
<evidence type="ECO:0000313" key="12">
    <source>
        <dbReference type="EMBL" id="MTU03814.1"/>
    </source>
</evidence>
<keyword evidence="3" id="KW-0479">Metal-binding</keyword>
<dbReference type="SUPFAM" id="SSF51261">
    <property type="entry name" value="Duplicated hybrid motif"/>
    <property type="match status" value="1"/>
</dbReference>
<reference evidence="13 14" key="1">
    <citation type="journal article" date="2019" name="Nat. Med.">
        <title>A library of human gut bacterial isolates paired with longitudinal multiomics data enables mechanistic microbiome research.</title>
        <authorList>
            <person name="Poyet M."/>
            <person name="Groussin M."/>
            <person name="Gibbons S.M."/>
            <person name="Avila-Pacheco J."/>
            <person name="Jiang X."/>
            <person name="Kearney S.M."/>
            <person name="Perrotta A.R."/>
            <person name="Berdy B."/>
            <person name="Zhao S."/>
            <person name="Lieberman T.D."/>
            <person name="Swanson P.K."/>
            <person name="Smith M."/>
            <person name="Roesemann S."/>
            <person name="Alexander J.E."/>
            <person name="Rich S.A."/>
            <person name="Livny J."/>
            <person name="Vlamakis H."/>
            <person name="Clish C."/>
            <person name="Bullock K."/>
            <person name="Deik A."/>
            <person name="Scott J."/>
            <person name="Pierce K.A."/>
            <person name="Xavier R.J."/>
            <person name="Alm E.J."/>
        </authorList>
    </citation>
    <scope>NUCLEOTIDE SEQUENCE [LARGE SCALE GENOMIC DNA]</scope>
    <source>
        <strain evidence="11 14">BIOML-A13</strain>
        <strain evidence="12 13">BIOML-A3</strain>
    </source>
</reference>
<evidence type="ECO:0000313" key="14">
    <source>
        <dbReference type="Proteomes" id="UP000484547"/>
    </source>
</evidence>
<keyword evidence="6" id="KW-0482">Metalloprotease</keyword>
<dbReference type="OrthoDB" id="9809488at2"/>
<keyword evidence="9" id="KW-1133">Transmembrane helix</keyword>
<evidence type="ECO:0000256" key="4">
    <source>
        <dbReference type="ARBA" id="ARBA00022801"/>
    </source>
</evidence>
<keyword evidence="5" id="KW-0862">Zinc</keyword>
<keyword evidence="2" id="KW-0645">Protease</keyword>
<dbReference type="EMBL" id="WNBW01000002">
    <property type="protein sequence ID" value="MTU03814.1"/>
    <property type="molecule type" value="Genomic_DNA"/>
</dbReference>
<dbReference type="EMBL" id="WNBM01000002">
    <property type="protein sequence ID" value="MTT75752.1"/>
    <property type="molecule type" value="Genomic_DNA"/>
</dbReference>
<keyword evidence="13" id="KW-1185">Reference proteome</keyword>
<dbReference type="Proteomes" id="UP000443070">
    <property type="component" value="Unassembled WGS sequence"/>
</dbReference>
<evidence type="ECO:0000256" key="9">
    <source>
        <dbReference type="SAM" id="Phobius"/>
    </source>
</evidence>
<gene>
    <name evidence="11" type="ORF">GMD11_05640</name>
    <name evidence="12" type="ORF">GMD18_05285</name>
</gene>
<feature type="region of interest" description="Disordered" evidence="8">
    <location>
        <begin position="117"/>
        <end position="139"/>
    </location>
</feature>
<evidence type="ECO:0000256" key="3">
    <source>
        <dbReference type="ARBA" id="ARBA00022723"/>
    </source>
</evidence>
<keyword evidence="4" id="KW-0378">Hydrolase</keyword>
<feature type="transmembrane region" description="Helical" evidence="9">
    <location>
        <begin position="34"/>
        <end position="55"/>
    </location>
</feature>
<evidence type="ECO:0000256" key="8">
    <source>
        <dbReference type="SAM" id="MobiDB-lite"/>
    </source>
</evidence>
<dbReference type="RefSeq" id="WP_155163850.1">
    <property type="nucleotide sequence ID" value="NZ_DAIQXW010000004.1"/>
</dbReference>